<evidence type="ECO:0000256" key="2">
    <source>
        <dbReference type="ARBA" id="ARBA00022448"/>
    </source>
</evidence>
<dbReference type="Proteomes" id="UP000034189">
    <property type="component" value="Chromosome"/>
</dbReference>
<proteinExistence type="inferred from homology"/>
<feature type="domain" description="ABC transporter" evidence="5">
    <location>
        <begin position="5"/>
        <end position="242"/>
    </location>
</feature>
<dbReference type="PATRIC" id="fig|1333534.5.peg.1688"/>
<keyword evidence="3" id="KW-0547">Nucleotide-binding</keyword>
<comment type="similarity">
    <text evidence="1">Belongs to the ABC transporter superfamily.</text>
</comment>
<dbReference type="Pfam" id="PF00005">
    <property type="entry name" value="ABC_tran"/>
    <property type="match status" value="1"/>
</dbReference>
<dbReference type="Gene3D" id="3.40.50.300">
    <property type="entry name" value="P-loop containing nucleotide triphosphate hydrolases"/>
    <property type="match status" value="1"/>
</dbReference>
<dbReference type="PANTHER" id="PTHR43117">
    <property type="entry name" value="OSMOPROTECTANT IMPORT ATP-BINDING PROTEIN OSMV"/>
    <property type="match status" value="1"/>
</dbReference>
<name>A0A0F7CHH5_PAEDU</name>
<evidence type="ECO:0000256" key="4">
    <source>
        <dbReference type="ARBA" id="ARBA00022840"/>
    </source>
</evidence>
<dbReference type="GO" id="GO:0016887">
    <property type="term" value="F:ATP hydrolysis activity"/>
    <property type="evidence" value="ECO:0007669"/>
    <property type="project" value="InterPro"/>
</dbReference>
<dbReference type="OrthoDB" id="9776556at2"/>
<reference evidence="6 7" key="2">
    <citation type="journal article" date="2016" name="Genome Announc.">
        <title>Genome Sequence of a Gram-Positive Diazotroph, Paenibacillus durus Type Strain ATCC 35681.</title>
        <authorList>
            <person name="Halim M.A."/>
            <person name="Rahman A.Y."/>
            <person name="Sim K.S."/>
            <person name="Yam H.C."/>
            <person name="Rahim A.A."/>
            <person name="Ghazali A.H."/>
            <person name="Najimudin N."/>
        </authorList>
    </citation>
    <scope>NUCLEOTIDE SEQUENCE [LARGE SCALE GENOMIC DNA]</scope>
    <source>
        <strain evidence="6 7">ATCC 35681</strain>
    </source>
</reference>
<dbReference type="InterPro" id="IPR003593">
    <property type="entry name" value="AAA+_ATPase"/>
</dbReference>
<protein>
    <submittedName>
        <fullName evidence="6">ABC transporter</fullName>
    </submittedName>
</protein>
<dbReference type="PROSITE" id="PS50893">
    <property type="entry name" value="ABC_TRANSPORTER_2"/>
    <property type="match status" value="1"/>
</dbReference>
<gene>
    <name evidence="6" type="ORF">VK70_07720</name>
</gene>
<evidence type="ECO:0000256" key="3">
    <source>
        <dbReference type="ARBA" id="ARBA00022741"/>
    </source>
</evidence>
<dbReference type="AlphaFoldDB" id="A0A0F7CHH5"/>
<dbReference type="SMART" id="SM00382">
    <property type="entry name" value="AAA"/>
    <property type="match status" value="1"/>
</dbReference>
<evidence type="ECO:0000313" key="6">
    <source>
        <dbReference type="EMBL" id="AKG34471.1"/>
    </source>
</evidence>
<dbReference type="InterPro" id="IPR003439">
    <property type="entry name" value="ABC_transporter-like_ATP-bd"/>
</dbReference>
<dbReference type="SUPFAM" id="SSF52540">
    <property type="entry name" value="P-loop containing nucleoside triphosphate hydrolases"/>
    <property type="match status" value="1"/>
</dbReference>
<keyword evidence="2" id="KW-0813">Transport</keyword>
<dbReference type="HOGENOM" id="CLU_072513_0_0_9"/>
<dbReference type="PANTHER" id="PTHR43117:SF4">
    <property type="entry name" value="OSMOPROTECTANT IMPORT ATP-BINDING PROTEIN OSMV"/>
    <property type="match status" value="1"/>
</dbReference>
<accession>A0A0F7CHH5</accession>
<sequence length="274" mass="29388">MMEDIQSITILGGHSKSGEAEDVALRLVPGDLVAVVGPTGSGKSRLLADIEYIAQRDTPSGRCILINDQPPAPEIRFDMGRKLIAQLSQNMNFVMDATVAEFITLHAECRDTNLGETGLEELIHSVVTQANRLTGEPIVPDTPLTALSGGQSRSLMIADTAILSDSPIVLIDEIENAGIDRRQALDILVQNQKIVLMATHDPILALLAHSRIVLKSGGIADVLESDQDESALLEELQKADAAILAVREKLRRGERLAGSAFNYAELAANGILEA</sequence>
<dbReference type="EMBL" id="CP011114">
    <property type="protein sequence ID" value="AKG34471.1"/>
    <property type="molecule type" value="Genomic_DNA"/>
</dbReference>
<reference evidence="6 7" key="1">
    <citation type="submission" date="2015-03" db="EMBL/GenBank/DDBJ databases">
        <authorList>
            <person name="Abdul Halim M."/>
        </authorList>
    </citation>
    <scope>NUCLEOTIDE SEQUENCE [LARGE SCALE GENOMIC DNA]</scope>
    <source>
        <strain evidence="6 7">ATCC 35681</strain>
    </source>
</reference>
<dbReference type="GO" id="GO:0005524">
    <property type="term" value="F:ATP binding"/>
    <property type="evidence" value="ECO:0007669"/>
    <property type="project" value="UniProtKB-KW"/>
</dbReference>
<evidence type="ECO:0000259" key="5">
    <source>
        <dbReference type="PROSITE" id="PS50893"/>
    </source>
</evidence>
<dbReference type="InterPro" id="IPR027417">
    <property type="entry name" value="P-loop_NTPase"/>
</dbReference>
<keyword evidence="4" id="KW-0067">ATP-binding</keyword>
<dbReference type="RefSeq" id="WP_046723085.1">
    <property type="nucleotide sequence ID" value="NZ_ASQQ01000407.1"/>
</dbReference>
<evidence type="ECO:0000313" key="7">
    <source>
        <dbReference type="Proteomes" id="UP000034189"/>
    </source>
</evidence>
<evidence type="ECO:0000256" key="1">
    <source>
        <dbReference type="ARBA" id="ARBA00005417"/>
    </source>
</evidence>
<organism evidence="6 7">
    <name type="scientific">Paenibacillus durus ATCC 35681</name>
    <dbReference type="NCBI Taxonomy" id="1333534"/>
    <lineage>
        <taxon>Bacteria</taxon>
        <taxon>Bacillati</taxon>
        <taxon>Bacillota</taxon>
        <taxon>Bacilli</taxon>
        <taxon>Bacillales</taxon>
        <taxon>Paenibacillaceae</taxon>
        <taxon>Paenibacillus</taxon>
    </lineage>
</organism>